<comment type="caution">
    <text evidence="6">The sequence shown here is derived from an EMBL/GenBank/DDBJ whole genome shotgun (WGS) entry which is preliminary data.</text>
</comment>
<gene>
    <name evidence="6" type="ORF">QUF54_10245</name>
</gene>
<dbReference type="InterPro" id="IPR000673">
    <property type="entry name" value="Sig_transdc_resp-reg_Me-estase"/>
</dbReference>
<dbReference type="Gene3D" id="3.40.50.180">
    <property type="entry name" value="Methylesterase CheB, C-terminal domain"/>
    <property type="match status" value="1"/>
</dbReference>
<keyword evidence="1 4" id="KW-0378">Hydrolase</keyword>
<evidence type="ECO:0000259" key="5">
    <source>
        <dbReference type="PROSITE" id="PS50122"/>
    </source>
</evidence>
<dbReference type="EC" id="3.1.1.61" evidence="2"/>
<accession>A0ABT7VVX6</accession>
<feature type="active site" evidence="4">
    <location>
        <position position="26"/>
    </location>
</feature>
<evidence type="ECO:0000256" key="2">
    <source>
        <dbReference type="ARBA" id="ARBA00039140"/>
    </source>
</evidence>
<evidence type="ECO:0000313" key="7">
    <source>
        <dbReference type="Proteomes" id="UP001171945"/>
    </source>
</evidence>
<feature type="active site" evidence="4">
    <location>
        <position position="52"/>
    </location>
</feature>
<feature type="active site" evidence="4">
    <location>
        <position position="153"/>
    </location>
</feature>
<dbReference type="Proteomes" id="UP001171945">
    <property type="component" value="Unassembled WGS sequence"/>
</dbReference>
<dbReference type="PANTHER" id="PTHR42872:SF6">
    <property type="entry name" value="PROTEIN-GLUTAMATE METHYLESTERASE_PROTEIN-GLUTAMINE GLUTAMINASE"/>
    <property type="match status" value="1"/>
</dbReference>
<organism evidence="6 7">
    <name type="scientific">Candidatus Marithioploca araucensis</name>
    <dbReference type="NCBI Taxonomy" id="70273"/>
    <lineage>
        <taxon>Bacteria</taxon>
        <taxon>Pseudomonadati</taxon>
        <taxon>Pseudomonadota</taxon>
        <taxon>Gammaproteobacteria</taxon>
        <taxon>Thiotrichales</taxon>
        <taxon>Thiotrichaceae</taxon>
        <taxon>Candidatus Marithioploca</taxon>
    </lineage>
</organism>
<dbReference type="InterPro" id="IPR035909">
    <property type="entry name" value="CheB_C"/>
</dbReference>
<dbReference type="PROSITE" id="PS50122">
    <property type="entry name" value="CHEB"/>
    <property type="match status" value="1"/>
</dbReference>
<dbReference type="CDD" id="cd16432">
    <property type="entry name" value="CheB_Rec"/>
    <property type="match status" value="1"/>
</dbReference>
<feature type="domain" description="CheB-type methylesterase" evidence="5">
    <location>
        <begin position="14"/>
        <end position="211"/>
    </location>
</feature>
<proteinExistence type="predicted"/>
<feature type="non-terminal residue" evidence="6">
    <location>
        <position position="1"/>
    </location>
</feature>
<reference evidence="6" key="1">
    <citation type="submission" date="2023-06" db="EMBL/GenBank/DDBJ databases">
        <title>Uncultivated large filamentous bacteria from sulfidic sediments reveal new species and different genomic features in energy metabolism and defense.</title>
        <authorList>
            <person name="Fonseca A."/>
        </authorList>
    </citation>
    <scope>NUCLEOTIDE SEQUENCE</scope>
    <source>
        <strain evidence="6">HSG4</strain>
    </source>
</reference>
<dbReference type="EMBL" id="JAUCGM010000829">
    <property type="protein sequence ID" value="MDM8563721.1"/>
    <property type="molecule type" value="Genomic_DNA"/>
</dbReference>
<evidence type="ECO:0000313" key="6">
    <source>
        <dbReference type="EMBL" id="MDM8563721.1"/>
    </source>
</evidence>
<evidence type="ECO:0000256" key="1">
    <source>
        <dbReference type="ARBA" id="ARBA00022801"/>
    </source>
</evidence>
<evidence type="ECO:0000256" key="4">
    <source>
        <dbReference type="PROSITE-ProRule" id="PRU00050"/>
    </source>
</evidence>
<comment type="catalytic activity">
    <reaction evidence="3">
        <text>[protein]-L-glutamate 5-O-methyl ester + H2O = L-glutamyl-[protein] + methanol + H(+)</text>
        <dbReference type="Rhea" id="RHEA:23236"/>
        <dbReference type="Rhea" id="RHEA-COMP:10208"/>
        <dbReference type="Rhea" id="RHEA-COMP:10311"/>
        <dbReference type="ChEBI" id="CHEBI:15377"/>
        <dbReference type="ChEBI" id="CHEBI:15378"/>
        <dbReference type="ChEBI" id="CHEBI:17790"/>
        <dbReference type="ChEBI" id="CHEBI:29973"/>
        <dbReference type="ChEBI" id="CHEBI:82795"/>
        <dbReference type="EC" id="3.1.1.61"/>
    </reaction>
</comment>
<keyword evidence="7" id="KW-1185">Reference proteome</keyword>
<sequence>DIIIKKNEYAHHRHVKTEKIIAIGASTGGTEAIKVLLMQMPAHFPSIVISQHIPAIFSYSFAMRMNQISSMTVSEAKDNEVILPGHVYIAPGDSHLLVERLLVERSGSHYVCRLNQGELVNRHRPSVDVLFRSVAQSAGPNAIGVILTGMGDDGARCIREMYDAGAVTVAQDKKSSVVWGMPAEAIKRGGIKHILPLPEIASKLMFLCKKEGMIDEDGRV</sequence>
<protein>
    <recommendedName>
        <fullName evidence="2">protein-glutamate methylesterase</fullName>
        <ecNumber evidence="2">3.1.1.61</ecNumber>
    </recommendedName>
</protein>
<dbReference type="SUPFAM" id="SSF52738">
    <property type="entry name" value="Methylesterase CheB, C-terminal domain"/>
    <property type="match status" value="1"/>
</dbReference>
<evidence type="ECO:0000256" key="3">
    <source>
        <dbReference type="ARBA" id="ARBA00048267"/>
    </source>
</evidence>
<keyword evidence="4" id="KW-0145">Chemotaxis</keyword>
<dbReference type="Pfam" id="PF01339">
    <property type="entry name" value="CheB_methylest"/>
    <property type="match status" value="1"/>
</dbReference>
<name>A0ABT7VVX6_9GAMM</name>
<dbReference type="PANTHER" id="PTHR42872">
    <property type="entry name" value="PROTEIN-GLUTAMATE METHYLESTERASE/PROTEIN-GLUTAMINE GLUTAMINASE"/>
    <property type="match status" value="1"/>
</dbReference>